<dbReference type="AlphaFoldDB" id="A0A9D2LE72"/>
<dbReference type="SMART" id="SM00345">
    <property type="entry name" value="HTH_GNTR"/>
    <property type="match status" value="1"/>
</dbReference>
<keyword evidence="3" id="KW-0804">Transcription</keyword>
<sequence length="298" mass="32294">MHHRHETQNRSTGWPLGRRATAGRPVLCGAVNTATTPESQPSESRGGAVFPLGSDHVEPGTPGGPVSISRSPSSAVTFRLLDLLLGESMRPGDRLPGERALAESLGVGRSAVREAISALEVLGIVETRAGSGTYLRSGTSELLPSTLSWSLLLDQDRTSELTVVRSALERSAAELAAAQRTDEQADHLLELVQRQREAIDDPERYVEADIAFHRELALMGGNKLLSEILSTTRTLLRVWFENAVDRRADIEDAIREHEEIARAVADRDVEAVSAATIRHMDTATARILRSSDDEGDPA</sequence>
<evidence type="ECO:0000256" key="3">
    <source>
        <dbReference type="ARBA" id="ARBA00023163"/>
    </source>
</evidence>
<feature type="domain" description="HTH gntR-type" evidence="5">
    <location>
        <begin position="70"/>
        <end position="138"/>
    </location>
</feature>
<evidence type="ECO:0000256" key="1">
    <source>
        <dbReference type="ARBA" id="ARBA00023015"/>
    </source>
</evidence>
<accession>A0A9D2LE72</accession>
<dbReference type="PANTHER" id="PTHR43537">
    <property type="entry name" value="TRANSCRIPTIONAL REGULATOR, GNTR FAMILY"/>
    <property type="match status" value="1"/>
</dbReference>
<dbReference type="Pfam" id="PF07729">
    <property type="entry name" value="FCD"/>
    <property type="match status" value="1"/>
</dbReference>
<dbReference type="InterPro" id="IPR008920">
    <property type="entry name" value="TF_FadR/GntR_C"/>
</dbReference>
<keyword evidence="1" id="KW-0805">Transcription regulation</keyword>
<dbReference type="Gene3D" id="1.20.120.530">
    <property type="entry name" value="GntR ligand-binding domain-like"/>
    <property type="match status" value="1"/>
</dbReference>
<organism evidence="6 7">
    <name type="scientific">Candidatus Brachybacterium merdavium</name>
    <dbReference type="NCBI Taxonomy" id="2838513"/>
    <lineage>
        <taxon>Bacteria</taxon>
        <taxon>Bacillati</taxon>
        <taxon>Actinomycetota</taxon>
        <taxon>Actinomycetes</taxon>
        <taxon>Micrococcales</taxon>
        <taxon>Dermabacteraceae</taxon>
        <taxon>Brachybacterium</taxon>
    </lineage>
</organism>
<feature type="region of interest" description="Disordered" evidence="4">
    <location>
        <begin position="1"/>
        <end position="20"/>
    </location>
</feature>
<dbReference type="SUPFAM" id="SSF46785">
    <property type="entry name" value="Winged helix' DNA-binding domain"/>
    <property type="match status" value="1"/>
</dbReference>
<dbReference type="PRINTS" id="PR00035">
    <property type="entry name" value="HTHGNTR"/>
</dbReference>
<dbReference type="PANTHER" id="PTHR43537:SF5">
    <property type="entry name" value="UXU OPERON TRANSCRIPTIONAL REGULATOR"/>
    <property type="match status" value="1"/>
</dbReference>
<comment type="caution">
    <text evidence="6">The sequence shown here is derived from an EMBL/GenBank/DDBJ whole genome shotgun (WGS) entry which is preliminary data.</text>
</comment>
<protein>
    <submittedName>
        <fullName evidence="6">FadR family transcriptional regulator</fullName>
    </submittedName>
</protein>
<evidence type="ECO:0000313" key="7">
    <source>
        <dbReference type="Proteomes" id="UP000823823"/>
    </source>
</evidence>
<dbReference type="SMART" id="SM00895">
    <property type="entry name" value="FCD"/>
    <property type="match status" value="1"/>
</dbReference>
<gene>
    <name evidence="6" type="ORF">H9786_10610</name>
</gene>
<dbReference type="Pfam" id="PF00392">
    <property type="entry name" value="GntR"/>
    <property type="match status" value="1"/>
</dbReference>
<dbReference type="InterPro" id="IPR036388">
    <property type="entry name" value="WH-like_DNA-bd_sf"/>
</dbReference>
<dbReference type="InterPro" id="IPR000524">
    <property type="entry name" value="Tscrpt_reg_HTH_GntR"/>
</dbReference>
<dbReference type="SUPFAM" id="SSF48008">
    <property type="entry name" value="GntR ligand-binding domain-like"/>
    <property type="match status" value="1"/>
</dbReference>
<dbReference type="GO" id="GO:0003700">
    <property type="term" value="F:DNA-binding transcription factor activity"/>
    <property type="evidence" value="ECO:0007669"/>
    <property type="project" value="InterPro"/>
</dbReference>
<evidence type="ECO:0000259" key="5">
    <source>
        <dbReference type="PROSITE" id="PS50949"/>
    </source>
</evidence>
<dbReference type="InterPro" id="IPR036390">
    <property type="entry name" value="WH_DNA-bd_sf"/>
</dbReference>
<feature type="region of interest" description="Disordered" evidence="4">
    <location>
        <begin position="32"/>
        <end position="71"/>
    </location>
</feature>
<evidence type="ECO:0000313" key="6">
    <source>
        <dbReference type="EMBL" id="HJB10961.1"/>
    </source>
</evidence>
<keyword evidence="2" id="KW-0238">DNA-binding</keyword>
<dbReference type="EMBL" id="DWZH01000083">
    <property type="protein sequence ID" value="HJB10961.1"/>
    <property type="molecule type" value="Genomic_DNA"/>
</dbReference>
<reference evidence="6" key="2">
    <citation type="submission" date="2021-04" db="EMBL/GenBank/DDBJ databases">
        <authorList>
            <person name="Gilroy R."/>
        </authorList>
    </citation>
    <scope>NUCLEOTIDE SEQUENCE</scope>
    <source>
        <strain evidence="6">ChiHjej13B12-24818</strain>
    </source>
</reference>
<evidence type="ECO:0000256" key="2">
    <source>
        <dbReference type="ARBA" id="ARBA00023125"/>
    </source>
</evidence>
<proteinExistence type="predicted"/>
<dbReference type="GO" id="GO:0003677">
    <property type="term" value="F:DNA binding"/>
    <property type="evidence" value="ECO:0007669"/>
    <property type="project" value="UniProtKB-KW"/>
</dbReference>
<name>A0A9D2LE72_9MICO</name>
<dbReference type="Gene3D" id="1.10.10.10">
    <property type="entry name" value="Winged helix-like DNA-binding domain superfamily/Winged helix DNA-binding domain"/>
    <property type="match status" value="1"/>
</dbReference>
<dbReference type="InterPro" id="IPR011711">
    <property type="entry name" value="GntR_C"/>
</dbReference>
<dbReference type="PROSITE" id="PS50949">
    <property type="entry name" value="HTH_GNTR"/>
    <property type="match status" value="1"/>
</dbReference>
<reference evidence="6" key="1">
    <citation type="journal article" date="2021" name="PeerJ">
        <title>Extensive microbial diversity within the chicken gut microbiome revealed by metagenomics and culture.</title>
        <authorList>
            <person name="Gilroy R."/>
            <person name="Ravi A."/>
            <person name="Getino M."/>
            <person name="Pursley I."/>
            <person name="Horton D.L."/>
            <person name="Alikhan N.F."/>
            <person name="Baker D."/>
            <person name="Gharbi K."/>
            <person name="Hall N."/>
            <person name="Watson M."/>
            <person name="Adriaenssens E.M."/>
            <person name="Foster-Nyarko E."/>
            <person name="Jarju S."/>
            <person name="Secka A."/>
            <person name="Antonio M."/>
            <person name="Oren A."/>
            <person name="Chaudhuri R.R."/>
            <person name="La Ragione R."/>
            <person name="Hildebrand F."/>
            <person name="Pallen M.J."/>
        </authorList>
    </citation>
    <scope>NUCLEOTIDE SEQUENCE</scope>
    <source>
        <strain evidence="6">ChiHjej13B12-24818</strain>
    </source>
</reference>
<feature type="compositionally biased region" description="Polar residues" evidence="4">
    <location>
        <begin position="32"/>
        <end position="43"/>
    </location>
</feature>
<dbReference type="CDD" id="cd07377">
    <property type="entry name" value="WHTH_GntR"/>
    <property type="match status" value="1"/>
</dbReference>
<evidence type="ECO:0000256" key="4">
    <source>
        <dbReference type="SAM" id="MobiDB-lite"/>
    </source>
</evidence>
<dbReference type="Proteomes" id="UP000823823">
    <property type="component" value="Unassembled WGS sequence"/>
</dbReference>